<evidence type="ECO:0000256" key="2">
    <source>
        <dbReference type="ARBA" id="ARBA00022448"/>
    </source>
</evidence>
<dbReference type="Proteomes" id="UP000313849">
    <property type="component" value="Unassembled WGS sequence"/>
</dbReference>
<feature type="compositionally biased region" description="Basic and acidic residues" evidence="9">
    <location>
        <begin position="8"/>
        <end position="17"/>
    </location>
</feature>
<dbReference type="InterPro" id="IPR027417">
    <property type="entry name" value="P-loop_NTPase"/>
</dbReference>
<proteinExistence type="predicted"/>
<evidence type="ECO:0000259" key="11">
    <source>
        <dbReference type="PROSITE" id="PS50893"/>
    </source>
</evidence>
<evidence type="ECO:0000256" key="5">
    <source>
        <dbReference type="ARBA" id="ARBA00022741"/>
    </source>
</evidence>
<keyword evidence="5" id="KW-0547">Nucleotide-binding</keyword>
<feature type="transmembrane region" description="Helical" evidence="10">
    <location>
        <begin position="204"/>
        <end position="221"/>
    </location>
</feature>
<evidence type="ECO:0000313" key="14">
    <source>
        <dbReference type="Proteomes" id="UP000313849"/>
    </source>
</evidence>
<dbReference type="InterPro" id="IPR003439">
    <property type="entry name" value="ABC_transporter-like_ATP-bd"/>
</dbReference>
<dbReference type="RefSeq" id="WP_139985432.1">
    <property type="nucleotide sequence ID" value="NZ_VENP01000001.1"/>
</dbReference>
<accession>A0A5C5BHG7</accession>
<evidence type="ECO:0000256" key="1">
    <source>
        <dbReference type="ARBA" id="ARBA00004651"/>
    </source>
</evidence>
<sequence>MTGAEAPTPKDHGRERNPAQAGSTRRPAAPPPPAQSGPERPRSTPATLAQLVRWARPAIPRIAMGGVAALLASLLALAIPQVLRALVNGPLLTSGSTRGVVQAAGLVLVLGVTEAVLVWSRRVFVATPATLAEHEMRVSLFDHLLDLPASFHDRWSGGQLLSRIMGDLSAVRRWLAFGFVMLVVSSVTVVVGLGLMVATAWQLGLLYLAGAIPMVVLTFRFRTAYARAARRARDQAGDLATTVEESVHGIRVIKAFGRGDEAHEDFVRQADELRETEVMKARTLARVSFSLTTIPEAVTALCLGTGVWLVVEGQASVGALVAFFATAAVVNRPVEAIGNLLAMTLDARAATDRYLEVIDKPNTLADPAAPAPRPAPASREGSTVELRDVVVHFPGSADPVLDGVTLRLPPGRTTALVGVTGSGKSTLLGLVPRLTDVTSGAVLVDGVDVRDLRRTDLRALVAPAFEDSVLFSASVRENVLLGVGNDEDPRDGEPADTVDATADDDARLADALAAAQATFVRDLPDGVDTVIGEEGMSLSGGQRQRLALARAIAARPRVLVLDDPLSAVDVTTETAATEALRTLLPGTTTLVVAHRPSTVALADHVAVLENGRITGTGTHAELLRDHPHYRYVLTALAEEHGEHVADADAAPDGEAPPPYRGGSLAGLRSGTPTGGRR</sequence>
<evidence type="ECO:0000256" key="8">
    <source>
        <dbReference type="ARBA" id="ARBA00023136"/>
    </source>
</evidence>
<feature type="transmembrane region" description="Helical" evidence="10">
    <location>
        <begin position="289"/>
        <end position="311"/>
    </location>
</feature>
<dbReference type="InterPro" id="IPR011527">
    <property type="entry name" value="ABC1_TM_dom"/>
</dbReference>
<evidence type="ECO:0000256" key="6">
    <source>
        <dbReference type="ARBA" id="ARBA00022840"/>
    </source>
</evidence>
<dbReference type="FunFam" id="3.40.50.300:FF:000854">
    <property type="entry name" value="Multidrug ABC transporter ATP-binding protein"/>
    <property type="match status" value="1"/>
</dbReference>
<dbReference type="SMART" id="SM00382">
    <property type="entry name" value="AAA"/>
    <property type="match status" value="1"/>
</dbReference>
<dbReference type="Gene3D" id="1.20.1560.10">
    <property type="entry name" value="ABC transporter type 1, transmembrane domain"/>
    <property type="match status" value="1"/>
</dbReference>
<evidence type="ECO:0000256" key="10">
    <source>
        <dbReference type="SAM" id="Phobius"/>
    </source>
</evidence>
<evidence type="ECO:0000256" key="9">
    <source>
        <dbReference type="SAM" id="MobiDB-lite"/>
    </source>
</evidence>
<evidence type="ECO:0000259" key="12">
    <source>
        <dbReference type="PROSITE" id="PS50929"/>
    </source>
</evidence>
<dbReference type="InterPro" id="IPR036640">
    <property type="entry name" value="ABC1_TM_sf"/>
</dbReference>
<protein>
    <submittedName>
        <fullName evidence="13">ABC transporter ATP-binding protein</fullName>
    </submittedName>
</protein>
<evidence type="ECO:0000313" key="13">
    <source>
        <dbReference type="EMBL" id="TNU77338.1"/>
    </source>
</evidence>
<dbReference type="InterPro" id="IPR039421">
    <property type="entry name" value="Type_1_exporter"/>
</dbReference>
<dbReference type="GO" id="GO:0005886">
    <property type="term" value="C:plasma membrane"/>
    <property type="evidence" value="ECO:0007669"/>
    <property type="project" value="UniProtKB-SubCell"/>
</dbReference>
<feature type="region of interest" description="Disordered" evidence="9">
    <location>
        <begin position="643"/>
        <end position="677"/>
    </location>
</feature>
<dbReference type="PROSITE" id="PS50893">
    <property type="entry name" value="ABC_TRANSPORTER_2"/>
    <property type="match status" value="1"/>
</dbReference>
<dbReference type="InterPro" id="IPR017871">
    <property type="entry name" value="ABC_transporter-like_CS"/>
</dbReference>
<dbReference type="GO" id="GO:0005524">
    <property type="term" value="F:ATP binding"/>
    <property type="evidence" value="ECO:0007669"/>
    <property type="project" value="UniProtKB-KW"/>
</dbReference>
<feature type="transmembrane region" description="Helical" evidence="10">
    <location>
        <begin position="58"/>
        <end position="79"/>
    </location>
</feature>
<comment type="subcellular location">
    <subcellularLocation>
        <location evidence="1">Cell membrane</location>
        <topology evidence="1">Multi-pass membrane protein</topology>
    </subcellularLocation>
</comment>
<dbReference type="OrthoDB" id="9806127at2"/>
<gene>
    <name evidence="13" type="ORF">FH969_00805</name>
</gene>
<dbReference type="SUPFAM" id="SSF90123">
    <property type="entry name" value="ABC transporter transmembrane region"/>
    <property type="match status" value="1"/>
</dbReference>
<name>A0A5C5BHG7_9MICO</name>
<dbReference type="PROSITE" id="PS00211">
    <property type="entry name" value="ABC_TRANSPORTER_1"/>
    <property type="match status" value="1"/>
</dbReference>
<keyword evidence="6 13" id="KW-0067">ATP-binding</keyword>
<dbReference type="GO" id="GO:0016887">
    <property type="term" value="F:ATP hydrolysis activity"/>
    <property type="evidence" value="ECO:0007669"/>
    <property type="project" value="InterPro"/>
</dbReference>
<dbReference type="PROSITE" id="PS50929">
    <property type="entry name" value="ABC_TM1F"/>
    <property type="match status" value="1"/>
</dbReference>
<dbReference type="CDD" id="cd18543">
    <property type="entry name" value="ABC_6TM_Rv0194_D1_like"/>
    <property type="match status" value="1"/>
</dbReference>
<feature type="region of interest" description="Disordered" evidence="9">
    <location>
        <begin position="1"/>
        <end position="45"/>
    </location>
</feature>
<evidence type="ECO:0000256" key="3">
    <source>
        <dbReference type="ARBA" id="ARBA00022475"/>
    </source>
</evidence>
<dbReference type="EMBL" id="VENP01000001">
    <property type="protein sequence ID" value="TNU77338.1"/>
    <property type="molecule type" value="Genomic_DNA"/>
</dbReference>
<dbReference type="AlphaFoldDB" id="A0A5C5BHG7"/>
<keyword evidence="2" id="KW-0813">Transport</keyword>
<dbReference type="SUPFAM" id="SSF52540">
    <property type="entry name" value="P-loop containing nucleoside triphosphate hydrolases"/>
    <property type="match status" value="1"/>
</dbReference>
<feature type="transmembrane region" description="Helical" evidence="10">
    <location>
        <begin position="99"/>
        <end position="119"/>
    </location>
</feature>
<dbReference type="Pfam" id="PF00005">
    <property type="entry name" value="ABC_tran"/>
    <property type="match status" value="1"/>
</dbReference>
<dbReference type="GO" id="GO:0034040">
    <property type="term" value="F:ATPase-coupled lipid transmembrane transporter activity"/>
    <property type="evidence" value="ECO:0007669"/>
    <property type="project" value="TreeGrafter"/>
</dbReference>
<dbReference type="PANTHER" id="PTHR24221:SF654">
    <property type="entry name" value="ATP-BINDING CASSETTE SUB-FAMILY B MEMBER 6"/>
    <property type="match status" value="1"/>
</dbReference>
<evidence type="ECO:0000256" key="4">
    <source>
        <dbReference type="ARBA" id="ARBA00022692"/>
    </source>
</evidence>
<feature type="transmembrane region" description="Helical" evidence="10">
    <location>
        <begin position="174"/>
        <end position="198"/>
    </location>
</feature>
<organism evidence="13 14">
    <name type="scientific">Miniimonas arenae</name>
    <dbReference type="NCBI Taxonomy" id="676201"/>
    <lineage>
        <taxon>Bacteria</taxon>
        <taxon>Bacillati</taxon>
        <taxon>Actinomycetota</taxon>
        <taxon>Actinomycetes</taxon>
        <taxon>Micrococcales</taxon>
        <taxon>Beutenbergiaceae</taxon>
        <taxon>Miniimonas</taxon>
    </lineage>
</organism>
<dbReference type="InterPro" id="IPR003593">
    <property type="entry name" value="AAA+_ATPase"/>
</dbReference>
<keyword evidence="14" id="KW-1185">Reference proteome</keyword>
<keyword evidence="8 10" id="KW-0472">Membrane</keyword>
<dbReference type="Pfam" id="PF00664">
    <property type="entry name" value="ABC_membrane"/>
    <property type="match status" value="1"/>
</dbReference>
<keyword evidence="4 10" id="KW-0812">Transmembrane</keyword>
<evidence type="ECO:0000256" key="7">
    <source>
        <dbReference type="ARBA" id="ARBA00022989"/>
    </source>
</evidence>
<dbReference type="Gene3D" id="3.40.50.300">
    <property type="entry name" value="P-loop containing nucleotide triphosphate hydrolases"/>
    <property type="match status" value="1"/>
</dbReference>
<feature type="domain" description="ABC transporter" evidence="11">
    <location>
        <begin position="384"/>
        <end position="635"/>
    </location>
</feature>
<dbReference type="PANTHER" id="PTHR24221">
    <property type="entry name" value="ATP-BINDING CASSETTE SUB-FAMILY B"/>
    <property type="match status" value="1"/>
</dbReference>
<comment type="caution">
    <text evidence="13">The sequence shown here is derived from an EMBL/GenBank/DDBJ whole genome shotgun (WGS) entry which is preliminary data.</text>
</comment>
<reference evidence="13 14" key="1">
    <citation type="submission" date="2019-06" db="EMBL/GenBank/DDBJ databases">
        <title>Draft genome sequence of Miniimonas arenae KCTC 19750T isolated from sea sand.</title>
        <authorList>
            <person name="Park S.-J."/>
        </authorList>
    </citation>
    <scope>NUCLEOTIDE SEQUENCE [LARGE SCALE GENOMIC DNA]</scope>
    <source>
        <strain evidence="13 14">KCTC 19750</strain>
    </source>
</reference>
<feature type="domain" description="ABC transmembrane type-1" evidence="12">
    <location>
        <begin position="63"/>
        <end position="346"/>
    </location>
</feature>
<dbReference type="GO" id="GO:0140359">
    <property type="term" value="F:ABC-type transporter activity"/>
    <property type="evidence" value="ECO:0007669"/>
    <property type="project" value="InterPro"/>
</dbReference>
<keyword evidence="3" id="KW-1003">Cell membrane</keyword>
<keyword evidence="7 10" id="KW-1133">Transmembrane helix</keyword>